<accession>A0ABR0DMG6</accession>
<organism evidence="2 3">
    <name type="scientific">Penstemon davidsonii</name>
    <dbReference type="NCBI Taxonomy" id="160366"/>
    <lineage>
        <taxon>Eukaryota</taxon>
        <taxon>Viridiplantae</taxon>
        <taxon>Streptophyta</taxon>
        <taxon>Embryophyta</taxon>
        <taxon>Tracheophyta</taxon>
        <taxon>Spermatophyta</taxon>
        <taxon>Magnoliopsida</taxon>
        <taxon>eudicotyledons</taxon>
        <taxon>Gunneridae</taxon>
        <taxon>Pentapetalae</taxon>
        <taxon>asterids</taxon>
        <taxon>lamiids</taxon>
        <taxon>Lamiales</taxon>
        <taxon>Plantaginaceae</taxon>
        <taxon>Cheloneae</taxon>
        <taxon>Penstemon</taxon>
    </lineage>
</organism>
<name>A0ABR0DMG6_9LAMI</name>
<proteinExistence type="predicted"/>
<reference evidence="2 3" key="1">
    <citation type="journal article" date="2023" name="bioRxiv">
        <title>Genome report: Whole genome sequence and annotation of Penstemon davidsonii.</title>
        <authorList>
            <person name="Ostevik K.L."/>
            <person name="Alabady M."/>
            <person name="Zhang M."/>
            <person name="Rausher M.D."/>
        </authorList>
    </citation>
    <scope>NUCLEOTIDE SEQUENCE [LARGE SCALE GENOMIC DNA]</scope>
    <source>
        <strain evidence="2">DNT005</strain>
        <tissue evidence="2">Whole leaf</tissue>
    </source>
</reference>
<dbReference type="EMBL" id="JAYDYQ010001087">
    <property type="protein sequence ID" value="KAK4489983.1"/>
    <property type="molecule type" value="Genomic_DNA"/>
</dbReference>
<evidence type="ECO:0000313" key="2">
    <source>
        <dbReference type="EMBL" id="KAK4489983.1"/>
    </source>
</evidence>
<comment type="caution">
    <text evidence="2">The sequence shown here is derived from an EMBL/GenBank/DDBJ whole genome shotgun (WGS) entry which is preliminary data.</text>
</comment>
<gene>
    <name evidence="2" type="ORF">RD792_000637</name>
</gene>
<evidence type="ECO:0000256" key="1">
    <source>
        <dbReference type="SAM" id="MobiDB-lite"/>
    </source>
</evidence>
<protein>
    <recommendedName>
        <fullName evidence="4">Chlorophyll a-b binding protein, chloroplastic</fullName>
    </recommendedName>
</protein>
<keyword evidence="3" id="KW-1185">Reference proteome</keyword>
<dbReference type="Proteomes" id="UP001291926">
    <property type="component" value="Unassembled WGS sequence"/>
</dbReference>
<sequence>MASLAASKAANSLGVSEMFGNPLNSSTCSMSPPGASSPAAFKTVALFGKKLAPPAPKSKPATATPTDDELAKWYGPDRRIFLPEGLLDRSEIPEYLTEEVA</sequence>
<evidence type="ECO:0008006" key="4">
    <source>
        <dbReference type="Google" id="ProtNLM"/>
    </source>
</evidence>
<evidence type="ECO:0000313" key="3">
    <source>
        <dbReference type="Proteomes" id="UP001291926"/>
    </source>
</evidence>
<feature type="region of interest" description="Disordered" evidence="1">
    <location>
        <begin position="51"/>
        <end position="70"/>
    </location>
</feature>